<dbReference type="Proteomes" id="UP000523007">
    <property type="component" value="Unassembled WGS sequence"/>
</dbReference>
<protein>
    <submittedName>
        <fullName evidence="1">Uncharacterized protein</fullName>
    </submittedName>
</protein>
<name>A0A7W7W658_9ACTN</name>
<dbReference type="AlphaFoldDB" id="A0A7W7W658"/>
<evidence type="ECO:0000313" key="1">
    <source>
        <dbReference type="EMBL" id="MBB4935473.1"/>
    </source>
</evidence>
<gene>
    <name evidence="1" type="ORF">F4561_006367</name>
</gene>
<dbReference type="RefSeq" id="WP_184585187.1">
    <property type="nucleotide sequence ID" value="NZ_JACHJT010000002.1"/>
</dbReference>
<proteinExistence type="predicted"/>
<keyword evidence="2" id="KW-1185">Reference proteome</keyword>
<sequence>MARENASTPVEETRIGLESGEQAVLTLADVAVAALDTLPDSKYDVLVEVGGRNRPALPLVRAALGGRDPRNTNAAEMALRALGFSILVRRRFDDATGEPVRLSREQIKASSP</sequence>
<organism evidence="1 2">
    <name type="scientific">Lipingzhangella halophila</name>
    <dbReference type="NCBI Taxonomy" id="1783352"/>
    <lineage>
        <taxon>Bacteria</taxon>
        <taxon>Bacillati</taxon>
        <taxon>Actinomycetota</taxon>
        <taxon>Actinomycetes</taxon>
        <taxon>Streptosporangiales</taxon>
        <taxon>Nocardiopsidaceae</taxon>
        <taxon>Lipingzhangella</taxon>
    </lineage>
</organism>
<dbReference type="EMBL" id="JACHJT010000002">
    <property type="protein sequence ID" value="MBB4935473.1"/>
    <property type="molecule type" value="Genomic_DNA"/>
</dbReference>
<reference evidence="1 2" key="1">
    <citation type="submission" date="2020-08" db="EMBL/GenBank/DDBJ databases">
        <title>Sequencing the genomes of 1000 actinobacteria strains.</title>
        <authorList>
            <person name="Klenk H.-P."/>
        </authorList>
    </citation>
    <scope>NUCLEOTIDE SEQUENCE [LARGE SCALE GENOMIC DNA]</scope>
    <source>
        <strain evidence="1 2">DSM 102030</strain>
    </source>
</reference>
<accession>A0A7W7W658</accession>
<comment type="caution">
    <text evidence="1">The sequence shown here is derived from an EMBL/GenBank/DDBJ whole genome shotgun (WGS) entry which is preliminary data.</text>
</comment>
<evidence type="ECO:0000313" key="2">
    <source>
        <dbReference type="Proteomes" id="UP000523007"/>
    </source>
</evidence>